<feature type="domain" description="ERp29 N-terminal" evidence="5">
    <location>
        <begin position="23"/>
        <end position="145"/>
    </location>
</feature>
<dbReference type="InterPro" id="IPR036356">
    <property type="entry name" value="ERp29_C_sf"/>
</dbReference>
<dbReference type="GO" id="GO:0009306">
    <property type="term" value="P:protein secretion"/>
    <property type="evidence" value="ECO:0007669"/>
    <property type="project" value="InterPro"/>
</dbReference>
<keyword evidence="2" id="KW-0256">Endoplasmic reticulum</keyword>
<dbReference type="AlphaFoldDB" id="A0A8S1AAE6"/>
<sequence>MKAYLVFLCIALFFPFAYQASTPSGSVDLDELSFDKITNKFEVSLIKFDVAFPYGDKHEAFIALAKDAKDVDDLLIAEVGVKDYGEKDNEQLAKKYGVSKENFPVVKLFIKGKSEPISFDDSKGFNSDELRLFIRENTGIYLSLPGCVKELDSLAIEFMKEKKDDRNKVLKKLEKLQNELPAKDSVSGKIYKTIMQKVLEKGDDFVRSEYERVKKILNSKVSDEKKKELHKRINILMSFQLHDKQSKAEKAEL</sequence>
<evidence type="ECO:0000313" key="8">
    <source>
        <dbReference type="Proteomes" id="UP000494106"/>
    </source>
</evidence>
<proteinExistence type="predicted"/>
<dbReference type="Pfam" id="PF07749">
    <property type="entry name" value="ERp29"/>
    <property type="match status" value="1"/>
</dbReference>
<dbReference type="FunFam" id="3.40.30.10:FF:000133">
    <property type="entry name" value="Endoplasmic reticulum resident protein 29"/>
    <property type="match status" value="1"/>
</dbReference>
<evidence type="ECO:0000259" key="5">
    <source>
        <dbReference type="Pfam" id="PF07912"/>
    </source>
</evidence>
<dbReference type="SUPFAM" id="SSF52833">
    <property type="entry name" value="Thioredoxin-like"/>
    <property type="match status" value="1"/>
</dbReference>
<keyword evidence="3" id="KW-0732">Signal</keyword>
<dbReference type="InterPro" id="IPR011679">
    <property type="entry name" value="ERp29_C"/>
</dbReference>
<evidence type="ECO:0000256" key="2">
    <source>
        <dbReference type="ARBA" id="ARBA00022824"/>
    </source>
</evidence>
<dbReference type="InterPro" id="IPR036249">
    <property type="entry name" value="Thioredoxin-like_sf"/>
</dbReference>
<organism evidence="7 9">
    <name type="scientific">Arctia plantaginis</name>
    <name type="common">Wood tiger moth</name>
    <name type="synonym">Phalaena plantaginis</name>
    <dbReference type="NCBI Taxonomy" id="874455"/>
    <lineage>
        <taxon>Eukaryota</taxon>
        <taxon>Metazoa</taxon>
        <taxon>Ecdysozoa</taxon>
        <taxon>Arthropoda</taxon>
        <taxon>Hexapoda</taxon>
        <taxon>Insecta</taxon>
        <taxon>Pterygota</taxon>
        <taxon>Neoptera</taxon>
        <taxon>Endopterygota</taxon>
        <taxon>Lepidoptera</taxon>
        <taxon>Glossata</taxon>
        <taxon>Ditrysia</taxon>
        <taxon>Noctuoidea</taxon>
        <taxon>Erebidae</taxon>
        <taxon>Arctiinae</taxon>
        <taxon>Arctia</taxon>
    </lineage>
</organism>
<dbReference type="InterPro" id="IPR012883">
    <property type="entry name" value="ERp29_N"/>
</dbReference>
<gene>
    <name evidence="7" type="ORF">APLA_LOCUS11233</name>
    <name evidence="6" type="ORF">APLA_LOCUS853</name>
</gene>
<evidence type="ECO:0000259" key="4">
    <source>
        <dbReference type="Pfam" id="PF07749"/>
    </source>
</evidence>
<comment type="caution">
    <text evidence="7">The sequence shown here is derived from an EMBL/GenBank/DDBJ whole genome shotgun (WGS) entry which is preliminary data.</text>
</comment>
<feature type="domain" description="Endoplasmic reticulum resident protein 29 C-terminal" evidence="4">
    <location>
        <begin position="146"/>
        <end position="239"/>
    </location>
</feature>
<dbReference type="Gene3D" id="1.20.1150.12">
    <property type="entry name" value="Endoplasmic reticulum resident protein 29, C-terminal domain"/>
    <property type="match status" value="1"/>
</dbReference>
<dbReference type="Proteomes" id="UP000494106">
    <property type="component" value="Unassembled WGS sequence"/>
</dbReference>
<evidence type="ECO:0000256" key="1">
    <source>
        <dbReference type="ARBA" id="ARBA00014173"/>
    </source>
</evidence>
<reference evidence="8 9" key="1">
    <citation type="submission" date="2020-04" db="EMBL/GenBank/DDBJ databases">
        <authorList>
            <person name="Wallbank WR R."/>
            <person name="Pardo Diaz C."/>
            <person name="Kozak K."/>
            <person name="Martin S."/>
            <person name="Jiggins C."/>
            <person name="Moest M."/>
            <person name="Warren A I."/>
            <person name="Byers J.R.P. K."/>
            <person name="Montejo-Kovacevich G."/>
            <person name="Yen C E."/>
        </authorList>
    </citation>
    <scope>NUCLEOTIDE SEQUENCE [LARGE SCALE GENOMIC DNA]</scope>
</reference>
<evidence type="ECO:0000313" key="9">
    <source>
        <dbReference type="Proteomes" id="UP000494256"/>
    </source>
</evidence>
<accession>A0A8S1AAE6</accession>
<dbReference type="CDD" id="cd00238">
    <property type="entry name" value="ERp29c"/>
    <property type="match status" value="1"/>
</dbReference>
<feature type="chain" id="PRO_5036434332" description="Endoplasmic reticulum resident protein 29" evidence="3">
    <location>
        <begin position="20"/>
        <end position="253"/>
    </location>
</feature>
<dbReference type="Gene3D" id="3.40.30.10">
    <property type="entry name" value="Glutaredoxin"/>
    <property type="match status" value="1"/>
</dbReference>
<feature type="signal peptide" evidence="3">
    <location>
        <begin position="1"/>
        <end position="19"/>
    </location>
</feature>
<dbReference type="FunFam" id="1.20.1150.12:FF:000001">
    <property type="entry name" value="Endoplasmic reticulum resident protein 29"/>
    <property type="match status" value="1"/>
</dbReference>
<dbReference type="PANTHER" id="PTHR12211:SF0">
    <property type="entry name" value="ENDOPLASMIC RETICULUM RESIDENT PROTEIN 29"/>
    <property type="match status" value="1"/>
</dbReference>
<protein>
    <recommendedName>
        <fullName evidence="1">Endoplasmic reticulum resident protein 29</fullName>
    </recommendedName>
</protein>
<dbReference type="PANTHER" id="PTHR12211">
    <property type="entry name" value="ENDOPLASMIC RETICULUM PROTEIN ERP29"/>
    <property type="match status" value="1"/>
</dbReference>
<dbReference type="OrthoDB" id="417262at2759"/>
<evidence type="ECO:0000313" key="6">
    <source>
        <dbReference type="EMBL" id="CAB3222131.1"/>
    </source>
</evidence>
<dbReference type="EMBL" id="CADEBC010000083">
    <property type="protein sequence ID" value="CAB3222131.1"/>
    <property type="molecule type" value="Genomic_DNA"/>
</dbReference>
<keyword evidence="8" id="KW-1185">Reference proteome</keyword>
<dbReference type="EMBL" id="CADEBD010000327">
    <property type="protein sequence ID" value="CAB3245762.1"/>
    <property type="molecule type" value="Genomic_DNA"/>
</dbReference>
<dbReference type="InterPro" id="IPR016855">
    <property type="entry name" value="ERp29"/>
</dbReference>
<dbReference type="Proteomes" id="UP000494256">
    <property type="component" value="Unassembled WGS sequence"/>
</dbReference>
<dbReference type="SUPFAM" id="SSF47933">
    <property type="entry name" value="ERP29 C domain-like"/>
    <property type="match status" value="1"/>
</dbReference>
<dbReference type="GO" id="GO:0005788">
    <property type="term" value="C:endoplasmic reticulum lumen"/>
    <property type="evidence" value="ECO:0007669"/>
    <property type="project" value="InterPro"/>
</dbReference>
<evidence type="ECO:0000256" key="3">
    <source>
        <dbReference type="SAM" id="SignalP"/>
    </source>
</evidence>
<name>A0A8S1AAE6_ARCPL</name>
<dbReference type="Pfam" id="PF07912">
    <property type="entry name" value="ERp29_N"/>
    <property type="match status" value="1"/>
</dbReference>
<evidence type="ECO:0000313" key="7">
    <source>
        <dbReference type="EMBL" id="CAB3245762.1"/>
    </source>
</evidence>